<reference evidence="1 2" key="2">
    <citation type="submission" date="2014-10" db="EMBL/GenBank/DDBJ databases">
        <title>Comparative genomics of the Paenibacillus odorifer group.</title>
        <authorList>
            <person name="Tsai Y.-C."/>
            <person name="Martin N."/>
            <person name="Korlach J."/>
            <person name="Wiedmann M."/>
        </authorList>
    </citation>
    <scope>NUCLEOTIDE SEQUENCE [LARGE SCALE GENOMIC DNA]</scope>
    <source>
        <strain evidence="1 2">DSM 18334</strain>
    </source>
</reference>
<gene>
    <name evidence="1" type="ORF">PWYN_11065</name>
</gene>
<accession>A0A098MCP7</accession>
<dbReference type="AlphaFoldDB" id="A0A098MCP7"/>
<dbReference type="OrthoDB" id="2613492at2"/>
<evidence type="ECO:0000313" key="2">
    <source>
        <dbReference type="Proteomes" id="UP000029734"/>
    </source>
</evidence>
<proteinExistence type="predicted"/>
<reference evidence="1 2" key="1">
    <citation type="submission" date="2014-08" db="EMBL/GenBank/DDBJ databases">
        <authorList>
            <person name="den Bakker H.C."/>
        </authorList>
    </citation>
    <scope>NUCLEOTIDE SEQUENCE [LARGE SCALE GENOMIC DNA]</scope>
    <source>
        <strain evidence="1 2">DSM 18334</strain>
    </source>
</reference>
<dbReference type="RefSeq" id="WP_036651258.1">
    <property type="nucleotide sequence ID" value="NZ_JQCR01000002.1"/>
</dbReference>
<organism evidence="1 2">
    <name type="scientific">Paenibacillus wynnii</name>
    <dbReference type="NCBI Taxonomy" id="268407"/>
    <lineage>
        <taxon>Bacteria</taxon>
        <taxon>Bacillati</taxon>
        <taxon>Bacillota</taxon>
        <taxon>Bacilli</taxon>
        <taxon>Bacillales</taxon>
        <taxon>Paenibacillaceae</taxon>
        <taxon>Paenibacillus</taxon>
    </lineage>
</organism>
<dbReference type="eggNOG" id="ENOG5032Y52">
    <property type="taxonomic scope" value="Bacteria"/>
</dbReference>
<dbReference type="Proteomes" id="UP000029734">
    <property type="component" value="Unassembled WGS sequence"/>
</dbReference>
<name>A0A098MCP7_9BACL</name>
<evidence type="ECO:0000313" key="1">
    <source>
        <dbReference type="EMBL" id="KGE19818.1"/>
    </source>
</evidence>
<dbReference type="STRING" id="268407.PWYN_11065"/>
<comment type="caution">
    <text evidence="1">The sequence shown here is derived from an EMBL/GenBank/DDBJ whole genome shotgun (WGS) entry which is preliminary data.</text>
</comment>
<protein>
    <submittedName>
        <fullName evidence="1">Uncharacterized protein</fullName>
    </submittedName>
</protein>
<keyword evidence="2" id="KW-1185">Reference proteome</keyword>
<sequence>MKQLLKYLSISFLLLVFTITNTSVVFGSDKSENGNELNSKTYSAEVLGSKSSRDTIKNTSIVLKDVLLSQSKVSVVGDVYSTGVLKSFNLTGKLTKAEYPGKLIGDVVDNTNNFEVIYLGIEKNPENNITFFGNKKGKATLKIYLLEKDTKNLTVYEDTDITNRIEVDAIFNSNDYELANHENEFWYGKVFKPVSAETSTGFSTLALASGHSDATHTLSYNIGGLIIYEDITLRAYIEGPTALDNSGGTFTTKFYVLSEGTHSTDYPSANSSQTNFTIGSATPTKIEAYTEPGDYFRYVQWDGSYYQSGSLNFTVKVSYKIPGTLVSFSTGYTSSQTFPSKSLKTFDNSGTNKARIADVEYAKGMQLKDVGNTFDTIFAVGHYDTNKSKKLNIRWTYDVFNSQNYLAFGTQTKNMYFSYTSQ</sequence>
<dbReference type="EMBL" id="JQCR01000002">
    <property type="protein sequence ID" value="KGE19818.1"/>
    <property type="molecule type" value="Genomic_DNA"/>
</dbReference>